<dbReference type="GO" id="GO:0008194">
    <property type="term" value="F:UDP-glycosyltransferase activity"/>
    <property type="evidence" value="ECO:0007669"/>
    <property type="project" value="UniProtKB-ARBA"/>
</dbReference>
<keyword evidence="2" id="KW-1185">Reference proteome</keyword>
<reference evidence="1" key="1">
    <citation type="submission" date="2023-07" db="EMBL/GenBank/DDBJ databases">
        <title>draft genome sequence of fig (Ficus carica).</title>
        <authorList>
            <person name="Takahashi T."/>
            <person name="Nishimura K."/>
        </authorList>
    </citation>
    <scope>NUCLEOTIDE SEQUENCE</scope>
</reference>
<dbReference type="GO" id="GO:1901135">
    <property type="term" value="P:carbohydrate derivative metabolic process"/>
    <property type="evidence" value="ECO:0007669"/>
    <property type="project" value="UniProtKB-ARBA"/>
</dbReference>
<dbReference type="PANTHER" id="PTHR48044">
    <property type="entry name" value="GLYCOSYLTRANSFERASE"/>
    <property type="match status" value="1"/>
</dbReference>
<accession>A0AA88JEF1</accession>
<sequence>MQGDQPINAVLITDVLKVGVLVRNWSRKDELVSSSVISEVVKKLMDSEEGDEVRKRTEKFGYELREATADGGVSRIELDSFIAHISR</sequence>
<evidence type="ECO:0000313" key="1">
    <source>
        <dbReference type="EMBL" id="GMN70999.1"/>
    </source>
</evidence>
<dbReference type="Gene3D" id="3.40.50.2000">
    <property type="entry name" value="Glycogen Phosphorylase B"/>
    <property type="match status" value="1"/>
</dbReference>
<name>A0AA88JEF1_FICCA</name>
<organism evidence="1 2">
    <name type="scientific">Ficus carica</name>
    <name type="common">Common fig</name>
    <dbReference type="NCBI Taxonomy" id="3494"/>
    <lineage>
        <taxon>Eukaryota</taxon>
        <taxon>Viridiplantae</taxon>
        <taxon>Streptophyta</taxon>
        <taxon>Embryophyta</taxon>
        <taxon>Tracheophyta</taxon>
        <taxon>Spermatophyta</taxon>
        <taxon>Magnoliopsida</taxon>
        <taxon>eudicotyledons</taxon>
        <taxon>Gunneridae</taxon>
        <taxon>Pentapetalae</taxon>
        <taxon>rosids</taxon>
        <taxon>fabids</taxon>
        <taxon>Rosales</taxon>
        <taxon>Moraceae</taxon>
        <taxon>Ficeae</taxon>
        <taxon>Ficus</taxon>
    </lineage>
</organism>
<dbReference type="PANTHER" id="PTHR48044:SF22">
    <property type="entry name" value="GLYCOSYLTRANSFERASE"/>
    <property type="match status" value="1"/>
</dbReference>
<protein>
    <submittedName>
        <fullName evidence="1">Uncharacterized protein</fullName>
    </submittedName>
</protein>
<proteinExistence type="predicted"/>
<dbReference type="Proteomes" id="UP001187192">
    <property type="component" value="Unassembled WGS sequence"/>
</dbReference>
<dbReference type="EMBL" id="BTGU01011237">
    <property type="protein sequence ID" value="GMN70999.1"/>
    <property type="molecule type" value="Genomic_DNA"/>
</dbReference>
<dbReference type="AlphaFoldDB" id="A0AA88JEF1"/>
<comment type="caution">
    <text evidence="1">The sequence shown here is derived from an EMBL/GenBank/DDBJ whole genome shotgun (WGS) entry which is preliminary data.</text>
</comment>
<evidence type="ECO:0000313" key="2">
    <source>
        <dbReference type="Proteomes" id="UP001187192"/>
    </source>
</evidence>
<gene>
    <name evidence="1" type="ORF">TIFTF001_052604</name>
</gene>
<dbReference type="SUPFAM" id="SSF53756">
    <property type="entry name" value="UDP-Glycosyltransferase/glycogen phosphorylase"/>
    <property type="match status" value="1"/>
</dbReference>